<name>A0A5D4T4T8_9BACI</name>
<protein>
    <recommendedName>
        <fullName evidence="5">Lipoprotein</fullName>
    </recommendedName>
</protein>
<evidence type="ECO:0000313" key="4">
    <source>
        <dbReference type="Proteomes" id="UP000322524"/>
    </source>
</evidence>
<evidence type="ECO:0008006" key="5">
    <source>
        <dbReference type="Google" id="ProtNLM"/>
    </source>
</evidence>
<reference evidence="3 4" key="1">
    <citation type="submission" date="2019-08" db="EMBL/GenBank/DDBJ databases">
        <title>Bacillus genomes from the desert of Cuatro Cienegas, Coahuila.</title>
        <authorList>
            <person name="Olmedo-Alvarez G."/>
        </authorList>
    </citation>
    <scope>NUCLEOTIDE SEQUENCE [LARGE SCALE GENOMIC DNA]</scope>
    <source>
        <strain evidence="3 4">CH28_1T</strain>
    </source>
</reference>
<gene>
    <name evidence="3" type="ORF">FZC76_05430</name>
</gene>
<organism evidence="3 4">
    <name type="scientific">Sutcliffiella horikoshii</name>
    <dbReference type="NCBI Taxonomy" id="79883"/>
    <lineage>
        <taxon>Bacteria</taxon>
        <taxon>Bacillati</taxon>
        <taxon>Bacillota</taxon>
        <taxon>Bacilli</taxon>
        <taxon>Bacillales</taxon>
        <taxon>Bacillaceae</taxon>
        <taxon>Sutcliffiella</taxon>
    </lineage>
</organism>
<sequence>MTNPTMKKLLCFLAILSLLALSACSADPVQEDLMTYVNEDLMSIFELEAEAVDSYSSVSGNNYTDDWTMYETMDTVTIPAYTEFIEKLESIRPETKEVRAVHEIYIDASNTQFRAMKMILIALELQSYDKILEANELLDEGRAKLRQFQDELEELMEAHEVEWEEEIL</sequence>
<dbReference type="PROSITE" id="PS51257">
    <property type="entry name" value="PROKAR_LIPOPROTEIN"/>
    <property type="match status" value="1"/>
</dbReference>
<dbReference type="RefSeq" id="WP_148987241.1">
    <property type="nucleotide sequence ID" value="NZ_VTEV01000002.1"/>
</dbReference>
<keyword evidence="2" id="KW-0732">Signal</keyword>
<dbReference type="AlphaFoldDB" id="A0A5D4T4T8"/>
<dbReference type="OrthoDB" id="1953267at2"/>
<dbReference type="Proteomes" id="UP000322524">
    <property type="component" value="Unassembled WGS sequence"/>
</dbReference>
<evidence type="ECO:0000256" key="2">
    <source>
        <dbReference type="SAM" id="SignalP"/>
    </source>
</evidence>
<dbReference type="EMBL" id="VTEV01000002">
    <property type="protein sequence ID" value="TYS69678.1"/>
    <property type="molecule type" value="Genomic_DNA"/>
</dbReference>
<proteinExistence type="predicted"/>
<keyword evidence="1" id="KW-0175">Coiled coil</keyword>
<accession>A0A5D4T4T8</accession>
<evidence type="ECO:0000256" key="1">
    <source>
        <dbReference type="SAM" id="Coils"/>
    </source>
</evidence>
<feature type="signal peptide" evidence="2">
    <location>
        <begin position="1"/>
        <end position="25"/>
    </location>
</feature>
<feature type="chain" id="PRO_5038548098" description="Lipoprotein" evidence="2">
    <location>
        <begin position="26"/>
        <end position="168"/>
    </location>
</feature>
<feature type="coiled-coil region" evidence="1">
    <location>
        <begin position="131"/>
        <end position="162"/>
    </location>
</feature>
<evidence type="ECO:0000313" key="3">
    <source>
        <dbReference type="EMBL" id="TYS69678.1"/>
    </source>
</evidence>
<comment type="caution">
    <text evidence="3">The sequence shown here is derived from an EMBL/GenBank/DDBJ whole genome shotgun (WGS) entry which is preliminary data.</text>
</comment>